<evidence type="ECO:0000313" key="1">
    <source>
        <dbReference type="EMBL" id="KUF76297.1"/>
    </source>
</evidence>
<evidence type="ECO:0000313" key="2">
    <source>
        <dbReference type="Proteomes" id="UP000052943"/>
    </source>
</evidence>
<gene>
    <name evidence="1" type="ORF">AM587_10002973</name>
</gene>
<organism evidence="1 2">
    <name type="scientific">Phytophthora nicotianae</name>
    <name type="common">Potato buckeye rot agent</name>
    <name type="synonym">Phytophthora parasitica</name>
    <dbReference type="NCBI Taxonomy" id="4792"/>
    <lineage>
        <taxon>Eukaryota</taxon>
        <taxon>Sar</taxon>
        <taxon>Stramenopiles</taxon>
        <taxon>Oomycota</taxon>
        <taxon>Peronosporomycetes</taxon>
        <taxon>Peronosporales</taxon>
        <taxon>Peronosporaceae</taxon>
        <taxon>Phytophthora</taxon>
    </lineage>
</organism>
<sequence length="134" mass="15418">MPSPFCVIYAVLYIIGRIAQTVNTLTYHTVRVALQSQEGFWHDNNHAILLTKQLQPCITTVVKQFDMIYRCLVCFEEYPLSDRDTLVIDEVLQEGNTVHKYQTYLRNAHADGIIELKQKECPGCKDAPKLLSSW</sequence>
<name>A0A0W8BWT1_PHYNI</name>
<comment type="caution">
    <text evidence="1">The sequence shown here is derived from an EMBL/GenBank/DDBJ whole genome shotgun (WGS) entry which is preliminary data.</text>
</comment>
<protein>
    <submittedName>
        <fullName evidence="1">Uncharacterized protein</fullName>
    </submittedName>
</protein>
<proteinExistence type="predicted"/>
<accession>A0A0W8BWT1</accession>
<reference evidence="1 2" key="1">
    <citation type="submission" date="2015-11" db="EMBL/GenBank/DDBJ databases">
        <title>Genomes and virulence difference between two physiological races of Phytophthora nicotianae.</title>
        <authorList>
            <person name="Liu H."/>
            <person name="Ma X."/>
            <person name="Yu H."/>
            <person name="Fang D."/>
            <person name="Li Y."/>
            <person name="Wang X."/>
            <person name="Wang W."/>
            <person name="Dong Y."/>
            <person name="Xiao B."/>
        </authorList>
    </citation>
    <scope>NUCLEOTIDE SEQUENCE [LARGE SCALE GENOMIC DNA]</scope>
    <source>
        <strain evidence="2">race 0</strain>
    </source>
</reference>
<dbReference type="AlphaFoldDB" id="A0A0W8BWT1"/>
<dbReference type="EMBL" id="LNFO01005835">
    <property type="protein sequence ID" value="KUF76297.1"/>
    <property type="molecule type" value="Genomic_DNA"/>
</dbReference>
<dbReference type="Proteomes" id="UP000052943">
    <property type="component" value="Unassembled WGS sequence"/>
</dbReference>